<dbReference type="Pfam" id="PF03473">
    <property type="entry name" value="MOSC"/>
    <property type="match status" value="1"/>
</dbReference>
<dbReference type="EMBL" id="BCSY01000010">
    <property type="protein sequence ID" value="GAS93394.1"/>
    <property type="molecule type" value="Genomic_DNA"/>
</dbReference>
<evidence type="ECO:0000259" key="1">
    <source>
        <dbReference type="PROSITE" id="PS51340"/>
    </source>
</evidence>
<accession>A0A117I8L1</accession>
<sequence>MSRVLTVNIAQPRTSPDDGRLQTGIDKRPVDGAVEVRSPGPMQGGLGSGLVGDLIGNQAFHGGDDQAVYAYAREDLDAWETELERDIANGAFGENFTTTGVDVTNAVVGERWRVGSGGLELEVSRPRIPCRTFALWLEINGWVKTFTTSAVPGAYLRVVTPGTVRAGDPIEVIHRPHHEITVGLVFRAMTLEGAMLPSVLAADALPEDIKDKARRRAAQVQGAAGS</sequence>
<dbReference type="AlphaFoldDB" id="A0A117I8L1"/>
<dbReference type="PANTHER" id="PTHR30212:SF2">
    <property type="entry name" value="PROTEIN YIIM"/>
    <property type="match status" value="1"/>
</dbReference>
<dbReference type="InterPro" id="IPR011037">
    <property type="entry name" value="Pyrv_Knase-like_insert_dom_sf"/>
</dbReference>
<protein>
    <submittedName>
        <fullName evidence="2">MOSC domain protein</fullName>
    </submittedName>
</protein>
<name>A0A117I8L1_MYCCR</name>
<dbReference type="GO" id="GO:0003824">
    <property type="term" value="F:catalytic activity"/>
    <property type="evidence" value="ECO:0007669"/>
    <property type="project" value="InterPro"/>
</dbReference>
<dbReference type="GO" id="GO:0030170">
    <property type="term" value="F:pyridoxal phosphate binding"/>
    <property type="evidence" value="ECO:0007669"/>
    <property type="project" value="InterPro"/>
</dbReference>
<dbReference type="Gene3D" id="2.40.33.20">
    <property type="entry name" value="PK beta-barrel domain-like"/>
    <property type="match status" value="1"/>
</dbReference>
<organism evidence="2 3">
    <name type="scientific">Mycolicibacterium canariasense</name>
    <name type="common">Mycobacterium canariasense</name>
    <dbReference type="NCBI Taxonomy" id="228230"/>
    <lineage>
        <taxon>Bacteria</taxon>
        <taxon>Bacillati</taxon>
        <taxon>Actinomycetota</taxon>
        <taxon>Actinomycetes</taxon>
        <taxon>Mycobacteriales</taxon>
        <taxon>Mycobacteriaceae</taxon>
        <taxon>Mycolicibacterium</taxon>
    </lineage>
</organism>
<dbReference type="RefSeq" id="WP_062654724.1">
    <property type="nucleotide sequence ID" value="NZ_BCSY01000010.1"/>
</dbReference>
<evidence type="ECO:0000313" key="3">
    <source>
        <dbReference type="Proteomes" id="UP000069443"/>
    </source>
</evidence>
<reference evidence="3" key="1">
    <citation type="journal article" date="2016" name="Genome Announc.">
        <title>Draft Genome Sequences of Five Rapidly Growing Mycobacterium Species, M. thermoresistibile, M. fortuitum subsp. acetamidolyticum, M. canariasense, M. brisbanense, and M. novocastrense.</title>
        <authorList>
            <person name="Katahira K."/>
            <person name="Ogura Y."/>
            <person name="Gotoh Y."/>
            <person name="Hayashi T."/>
        </authorList>
    </citation>
    <scope>NUCLEOTIDE SEQUENCE [LARGE SCALE GENOMIC DNA]</scope>
    <source>
        <strain evidence="3">JCM15298</strain>
    </source>
</reference>
<gene>
    <name evidence="2" type="ORF">RMCC_0360</name>
</gene>
<dbReference type="PROSITE" id="PS51340">
    <property type="entry name" value="MOSC"/>
    <property type="match status" value="1"/>
</dbReference>
<dbReference type="SUPFAM" id="SSF50800">
    <property type="entry name" value="PK beta-barrel domain-like"/>
    <property type="match status" value="1"/>
</dbReference>
<keyword evidence="3" id="KW-1185">Reference proteome</keyword>
<dbReference type="GO" id="GO:0030151">
    <property type="term" value="F:molybdenum ion binding"/>
    <property type="evidence" value="ECO:0007669"/>
    <property type="project" value="InterPro"/>
</dbReference>
<proteinExistence type="predicted"/>
<comment type="caution">
    <text evidence="2">The sequence shown here is derived from an EMBL/GenBank/DDBJ whole genome shotgun (WGS) entry which is preliminary data.</text>
</comment>
<dbReference type="PANTHER" id="PTHR30212">
    <property type="entry name" value="PROTEIN YIIM"/>
    <property type="match status" value="1"/>
</dbReference>
<feature type="domain" description="MOSC" evidence="1">
    <location>
        <begin position="28"/>
        <end position="173"/>
    </location>
</feature>
<dbReference type="STRING" id="228230.RMCC_0360"/>
<reference evidence="3" key="2">
    <citation type="submission" date="2016-02" db="EMBL/GenBank/DDBJ databases">
        <title>Draft genome sequence of five rapidly growing Mycobacterium species.</title>
        <authorList>
            <person name="Katahira K."/>
            <person name="Gotou Y."/>
            <person name="Iida K."/>
            <person name="Ogura Y."/>
            <person name="Hayashi T."/>
        </authorList>
    </citation>
    <scope>NUCLEOTIDE SEQUENCE [LARGE SCALE GENOMIC DNA]</scope>
    <source>
        <strain evidence="3">JCM15298</strain>
    </source>
</reference>
<dbReference type="Proteomes" id="UP000069443">
    <property type="component" value="Unassembled WGS sequence"/>
</dbReference>
<dbReference type="InterPro" id="IPR052353">
    <property type="entry name" value="Benzoxazolinone_Detox_Enz"/>
</dbReference>
<dbReference type="InterPro" id="IPR005302">
    <property type="entry name" value="MoCF_Sase_C"/>
</dbReference>
<dbReference type="OrthoDB" id="9786134at2"/>
<evidence type="ECO:0000313" key="2">
    <source>
        <dbReference type="EMBL" id="GAS93394.1"/>
    </source>
</evidence>